<dbReference type="AlphaFoldDB" id="A0A2P5BJK8"/>
<organism evidence="1 2">
    <name type="scientific">Parasponia andersonii</name>
    <name type="common">Sponia andersonii</name>
    <dbReference type="NCBI Taxonomy" id="3476"/>
    <lineage>
        <taxon>Eukaryota</taxon>
        <taxon>Viridiplantae</taxon>
        <taxon>Streptophyta</taxon>
        <taxon>Embryophyta</taxon>
        <taxon>Tracheophyta</taxon>
        <taxon>Spermatophyta</taxon>
        <taxon>Magnoliopsida</taxon>
        <taxon>eudicotyledons</taxon>
        <taxon>Gunneridae</taxon>
        <taxon>Pentapetalae</taxon>
        <taxon>rosids</taxon>
        <taxon>fabids</taxon>
        <taxon>Rosales</taxon>
        <taxon>Cannabaceae</taxon>
        <taxon>Parasponia</taxon>
    </lineage>
</organism>
<sequence>MNPKPSLMTRLFLSLPGRATSMEDSGSEFVIQLQEKRERKQSNAKLASSKENFLLSSKKMIWYLQWA</sequence>
<reference evidence="2" key="1">
    <citation type="submission" date="2016-06" db="EMBL/GenBank/DDBJ databases">
        <title>Parallel loss of symbiosis genes in relatives of nitrogen-fixing non-legume Parasponia.</title>
        <authorList>
            <person name="Van Velzen R."/>
            <person name="Holmer R."/>
            <person name="Bu F."/>
            <person name="Rutten L."/>
            <person name="Van Zeijl A."/>
            <person name="Liu W."/>
            <person name="Santuari L."/>
            <person name="Cao Q."/>
            <person name="Sharma T."/>
            <person name="Shen D."/>
            <person name="Roswanjaya Y."/>
            <person name="Wardhani T."/>
            <person name="Kalhor M.S."/>
            <person name="Jansen J."/>
            <person name="Van den Hoogen J."/>
            <person name="Gungor B."/>
            <person name="Hartog M."/>
            <person name="Hontelez J."/>
            <person name="Verver J."/>
            <person name="Yang W.-C."/>
            <person name="Schijlen E."/>
            <person name="Repin R."/>
            <person name="Schilthuizen M."/>
            <person name="Schranz E."/>
            <person name="Heidstra R."/>
            <person name="Miyata K."/>
            <person name="Fedorova E."/>
            <person name="Kohlen W."/>
            <person name="Bisseling T."/>
            <person name="Smit S."/>
            <person name="Geurts R."/>
        </authorList>
    </citation>
    <scope>NUCLEOTIDE SEQUENCE [LARGE SCALE GENOMIC DNA]</scope>
    <source>
        <strain evidence="2">cv. WU1-14</strain>
    </source>
</reference>
<keyword evidence="2" id="KW-1185">Reference proteome</keyword>
<protein>
    <submittedName>
        <fullName evidence="1">Uncharacterized protein</fullName>
    </submittedName>
</protein>
<dbReference type="Proteomes" id="UP000237105">
    <property type="component" value="Unassembled WGS sequence"/>
</dbReference>
<gene>
    <name evidence="1" type="ORF">PanWU01x14_233540</name>
</gene>
<evidence type="ECO:0000313" key="1">
    <source>
        <dbReference type="EMBL" id="PON48953.1"/>
    </source>
</evidence>
<proteinExistence type="predicted"/>
<accession>A0A2P5BJK8</accession>
<evidence type="ECO:0000313" key="2">
    <source>
        <dbReference type="Proteomes" id="UP000237105"/>
    </source>
</evidence>
<name>A0A2P5BJK8_PARAD</name>
<dbReference type="OrthoDB" id="10411654at2759"/>
<dbReference type="EMBL" id="JXTB01000269">
    <property type="protein sequence ID" value="PON48953.1"/>
    <property type="molecule type" value="Genomic_DNA"/>
</dbReference>
<comment type="caution">
    <text evidence="1">The sequence shown here is derived from an EMBL/GenBank/DDBJ whole genome shotgun (WGS) entry which is preliminary data.</text>
</comment>